<evidence type="ECO:0000313" key="10">
    <source>
        <dbReference type="Proteomes" id="UP000294321"/>
    </source>
</evidence>
<dbReference type="RefSeq" id="WP_133441708.1">
    <property type="nucleotide sequence ID" value="NZ_CP034726.1"/>
</dbReference>
<protein>
    <submittedName>
        <fullName evidence="9">Ribose uptake protein RbsU</fullName>
    </submittedName>
</protein>
<dbReference type="PANTHER" id="PTHR16119">
    <property type="entry name" value="TRANSMEMBRANE PROTEIN 144"/>
    <property type="match status" value="1"/>
</dbReference>
<evidence type="ECO:0000256" key="7">
    <source>
        <dbReference type="ARBA" id="ARBA00023136"/>
    </source>
</evidence>
<dbReference type="SUPFAM" id="SSF103481">
    <property type="entry name" value="Multidrug resistance efflux transporter EmrE"/>
    <property type="match status" value="1"/>
</dbReference>
<dbReference type="Proteomes" id="UP000294321">
    <property type="component" value="Chromosome"/>
</dbReference>
<feature type="transmembrane region" description="Helical" evidence="8">
    <location>
        <begin position="86"/>
        <end position="105"/>
    </location>
</feature>
<dbReference type="AlphaFoldDB" id="A0A4P6ZK58"/>
<proteinExistence type="inferred from homology"/>
<dbReference type="InterPro" id="IPR037185">
    <property type="entry name" value="EmrE-like"/>
</dbReference>
<evidence type="ECO:0000256" key="8">
    <source>
        <dbReference type="SAM" id="Phobius"/>
    </source>
</evidence>
<sequence>MTLAIASAVIWGCTPIWTYICGGKPIQQLLGTTYGALVVGIVLYFIKQPYISTAGFWWCFLAGAGWTIGQLAQYTAFKRLSTSTTVPIVAGIQLVLVDLSGVLFFGSWPSLASRLIGFFAILVVIFGVVLSTRTGRVNTHGDQGRSHARDIMMVLLGTGLGYGSCSVLPKIPETSGWATFPPQSIGMIVTAVLIALALKQTRNKETFFGHYTLKNIITGFNSGLGTFSYLGAIVLINLSTGFTISQMNIVISSVAGLLFMHENKHGVALANTIAGLTLVVIGGVVTGFLH</sequence>
<feature type="transmembrane region" description="Helical" evidence="8">
    <location>
        <begin position="242"/>
        <end position="260"/>
    </location>
</feature>
<name>A0A4P6ZK58_9LACO</name>
<dbReference type="GO" id="GO:0005886">
    <property type="term" value="C:plasma membrane"/>
    <property type="evidence" value="ECO:0007669"/>
    <property type="project" value="UniProtKB-SubCell"/>
</dbReference>
<keyword evidence="5 8" id="KW-0812">Transmembrane</keyword>
<evidence type="ECO:0000256" key="3">
    <source>
        <dbReference type="ARBA" id="ARBA00022448"/>
    </source>
</evidence>
<evidence type="ECO:0000256" key="6">
    <source>
        <dbReference type="ARBA" id="ARBA00022989"/>
    </source>
</evidence>
<feature type="transmembrane region" description="Helical" evidence="8">
    <location>
        <begin position="177"/>
        <end position="198"/>
    </location>
</feature>
<dbReference type="InterPro" id="IPR010651">
    <property type="entry name" value="Sugar_transport"/>
</dbReference>
<feature type="transmembrane region" description="Helical" evidence="8">
    <location>
        <begin position="267"/>
        <end position="289"/>
    </location>
</feature>
<keyword evidence="6 8" id="KW-1133">Transmembrane helix</keyword>
<reference evidence="10" key="1">
    <citation type="submission" date="2018-12" db="EMBL/GenBank/DDBJ databases">
        <title>A new species of lactobacillus.</title>
        <authorList>
            <person name="Jian Y."/>
            <person name="Xin L."/>
            <person name="Hong Z.J."/>
            <person name="Ming L.Z."/>
            <person name="Hong X.Z."/>
        </authorList>
    </citation>
    <scope>NUCLEOTIDE SEQUENCE [LARGE SCALE GENOMIC DNA]</scope>
    <source>
        <strain evidence="10">HSLZ-75</strain>
    </source>
</reference>
<dbReference type="OrthoDB" id="1452595at2"/>
<feature type="transmembrane region" description="Helical" evidence="8">
    <location>
        <begin position="28"/>
        <end position="46"/>
    </location>
</feature>
<comment type="subcellular location">
    <subcellularLocation>
        <location evidence="1">Cell membrane</location>
        <topology evidence="1">Multi-pass membrane protein</topology>
    </subcellularLocation>
</comment>
<evidence type="ECO:0000256" key="1">
    <source>
        <dbReference type="ARBA" id="ARBA00004651"/>
    </source>
</evidence>
<accession>A0A4P6ZK58</accession>
<dbReference type="GO" id="GO:0015144">
    <property type="term" value="F:carbohydrate transmembrane transporter activity"/>
    <property type="evidence" value="ECO:0007669"/>
    <property type="project" value="InterPro"/>
</dbReference>
<feature type="transmembrane region" description="Helical" evidence="8">
    <location>
        <begin position="111"/>
        <end position="130"/>
    </location>
</feature>
<gene>
    <name evidence="9" type="ORF">ELX58_03140</name>
</gene>
<keyword evidence="10" id="KW-1185">Reference proteome</keyword>
<dbReference type="EMBL" id="CP034726">
    <property type="protein sequence ID" value="QBP18151.1"/>
    <property type="molecule type" value="Genomic_DNA"/>
</dbReference>
<comment type="similarity">
    <text evidence="2">Belongs to the GRP transporter (TC 2.A.7.5) family.</text>
</comment>
<organism evidence="9 10">
    <name type="scientific">Acetilactobacillus jinshanensis</name>
    <dbReference type="NCBI Taxonomy" id="1720083"/>
    <lineage>
        <taxon>Bacteria</taxon>
        <taxon>Bacillati</taxon>
        <taxon>Bacillota</taxon>
        <taxon>Bacilli</taxon>
        <taxon>Lactobacillales</taxon>
        <taxon>Lactobacillaceae</taxon>
        <taxon>Acetilactobacillus</taxon>
    </lineage>
</organism>
<keyword evidence="4" id="KW-0762">Sugar transport</keyword>
<evidence type="ECO:0000313" key="9">
    <source>
        <dbReference type="EMBL" id="QBP18151.1"/>
    </source>
</evidence>
<evidence type="ECO:0000256" key="4">
    <source>
        <dbReference type="ARBA" id="ARBA00022597"/>
    </source>
</evidence>
<evidence type="ECO:0000256" key="5">
    <source>
        <dbReference type="ARBA" id="ARBA00022692"/>
    </source>
</evidence>
<dbReference type="KEGG" id="lji:ELX58_03140"/>
<keyword evidence="7 8" id="KW-0472">Membrane</keyword>
<feature type="transmembrane region" description="Helical" evidence="8">
    <location>
        <begin position="219"/>
        <end position="236"/>
    </location>
</feature>
<keyword evidence="3" id="KW-0813">Transport</keyword>
<dbReference type="Pfam" id="PF06800">
    <property type="entry name" value="Sugar_transport"/>
    <property type="match status" value="1"/>
</dbReference>
<dbReference type="PANTHER" id="PTHR16119:SF17">
    <property type="entry name" value="TRANSMEMBRANE PROTEIN 144"/>
    <property type="match status" value="1"/>
</dbReference>
<dbReference type="CDD" id="cd23111">
    <property type="entry name" value="ribose_uptake_RbsU"/>
    <property type="match status" value="1"/>
</dbReference>
<evidence type="ECO:0000256" key="2">
    <source>
        <dbReference type="ARBA" id="ARBA00006117"/>
    </source>
</evidence>